<proteinExistence type="predicted"/>
<evidence type="ECO:0000256" key="1">
    <source>
        <dbReference type="SAM" id="Coils"/>
    </source>
</evidence>
<dbReference type="Proteomes" id="UP000050833">
    <property type="component" value="Unassembled WGS sequence"/>
</dbReference>
<evidence type="ECO:0000256" key="2">
    <source>
        <dbReference type="SAM" id="MobiDB-lite"/>
    </source>
</evidence>
<sequence>MFFFSRRKKKKDHDNIEDVVEKGTDEENLKGEISGNSEKDETYEKKDDGIRKQMEQEMLTQDKPVTTGKTDAIRFVRNNCEAIAENERQIAEAKKEYEKVTSYLTDIQRIDMAREDEYREIKDICKSILTLTQERSKYKNRNLTISDAQMRKFEPFEDELVDEIKKMYNAQAYQDAIEGDIKNLKKEKDSLYSQRKEIIAKQNALKGMTKVLAVLIISLIVLLIVIYYATKTDMTLPYLGVVALAGVSAAMLVFESSKNRRDIILVERKINKAITLLNKVKIKYINNINVLDYNCNKFGVKNAKDFEEKWNEYCKMREYEKKFRENTEMLNANNENLVIMLKELGVKDADIWISRCEAIVDSREMVEIRHELNQRRQMLRERIENNEKLKEGIISQLDEMINAHPEIKGELLGIIKEYSNV</sequence>
<keyword evidence="3" id="KW-1133">Transmembrane helix</keyword>
<feature type="transmembrane region" description="Helical" evidence="3">
    <location>
        <begin position="211"/>
        <end position="230"/>
    </location>
</feature>
<gene>
    <name evidence="4" type="ORF">APZ18_10490</name>
</gene>
<accession>A0AAW3JTI8</accession>
<evidence type="ECO:0000256" key="3">
    <source>
        <dbReference type="SAM" id="Phobius"/>
    </source>
</evidence>
<keyword evidence="1" id="KW-0175">Coiled coil</keyword>
<feature type="compositionally biased region" description="Basic residues" evidence="2">
    <location>
        <begin position="1"/>
        <end position="11"/>
    </location>
</feature>
<feature type="compositionally biased region" description="Basic and acidic residues" evidence="2">
    <location>
        <begin position="37"/>
        <end position="48"/>
    </location>
</feature>
<name>A0AAW3JTI8_9FIRM</name>
<keyword evidence="3" id="KW-0472">Membrane</keyword>
<feature type="region of interest" description="Disordered" evidence="2">
    <location>
        <begin position="1"/>
        <end position="48"/>
    </location>
</feature>
<dbReference type="RefSeq" id="WP_055944676.1">
    <property type="nucleotide sequence ID" value="NZ_JAQDCV010000005.1"/>
</dbReference>
<evidence type="ECO:0000313" key="5">
    <source>
        <dbReference type="Proteomes" id="UP000050833"/>
    </source>
</evidence>
<feature type="compositionally biased region" description="Basic and acidic residues" evidence="2">
    <location>
        <begin position="12"/>
        <end position="30"/>
    </location>
</feature>
<protein>
    <recommendedName>
        <fullName evidence="6">ATPase involved in DNA repair</fullName>
    </recommendedName>
</protein>
<keyword evidence="5" id="KW-1185">Reference proteome</keyword>
<dbReference type="AlphaFoldDB" id="A0AAW3JTI8"/>
<feature type="transmembrane region" description="Helical" evidence="3">
    <location>
        <begin position="236"/>
        <end position="254"/>
    </location>
</feature>
<feature type="coiled-coil region" evidence="1">
    <location>
        <begin position="76"/>
        <end position="103"/>
    </location>
</feature>
<comment type="caution">
    <text evidence="4">The sequence shown here is derived from an EMBL/GenBank/DDBJ whole genome shotgun (WGS) entry which is preliminary data.</text>
</comment>
<evidence type="ECO:0008006" key="6">
    <source>
        <dbReference type="Google" id="ProtNLM"/>
    </source>
</evidence>
<feature type="coiled-coil region" evidence="1">
    <location>
        <begin position="174"/>
        <end position="201"/>
    </location>
</feature>
<evidence type="ECO:0000313" key="4">
    <source>
        <dbReference type="EMBL" id="KQC85121.1"/>
    </source>
</evidence>
<dbReference type="EMBL" id="LLKB01000005">
    <property type="protein sequence ID" value="KQC85121.1"/>
    <property type="molecule type" value="Genomic_DNA"/>
</dbReference>
<organism evidence="4 5">
    <name type="scientific">Butyribacter intestini</name>
    <dbReference type="NCBI Taxonomy" id="1703332"/>
    <lineage>
        <taxon>Bacteria</taxon>
        <taxon>Bacillati</taxon>
        <taxon>Bacillota</taxon>
        <taxon>Clostridia</taxon>
        <taxon>Lachnospirales</taxon>
        <taxon>Lachnospiraceae</taxon>
        <taxon>Butyribacter</taxon>
    </lineage>
</organism>
<reference evidence="4 5" key="1">
    <citation type="submission" date="2015-10" db="EMBL/GenBank/DDBJ databases">
        <title>Butyribacter intestini gen. nov., sp. nov., a butyric acid-producing bacterium of the family Lachnospiraceae isolated from the human faeces.</title>
        <authorList>
            <person name="Zou Y."/>
            <person name="Xue W."/>
            <person name="Luo G."/>
            <person name="Lv M."/>
        </authorList>
    </citation>
    <scope>NUCLEOTIDE SEQUENCE [LARGE SCALE GENOMIC DNA]</scope>
    <source>
        <strain evidence="4 5">TF01-11</strain>
    </source>
</reference>
<keyword evidence="3" id="KW-0812">Transmembrane</keyword>